<evidence type="ECO:0000313" key="1">
    <source>
        <dbReference type="EMBL" id="KZV51816.1"/>
    </source>
</evidence>
<dbReference type="AlphaFoldDB" id="A0A2Z7D3W3"/>
<evidence type="ECO:0000313" key="2">
    <source>
        <dbReference type="Proteomes" id="UP000250235"/>
    </source>
</evidence>
<name>A0A2Z7D3W3_9LAMI</name>
<dbReference type="Gene3D" id="1.20.5.4130">
    <property type="match status" value="1"/>
</dbReference>
<keyword evidence="2" id="KW-1185">Reference proteome</keyword>
<reference evidence="1 2" key="1">
    <citation type="journal article" date="2015" name="Proc. Natl. Acad. Sci. U.S.A.">
        <title>The resurrection genome of Boea hygrometrica: A blueprint for survival of dehydration.</title>
        <authorList>
            <person name="Xiao L."/>
            <person name="Yang G."/>
            <person name="Zhang L."/>
            <person name="Yang X."/>
            <person name="Zhao S."/>
            <person name="Ji Z."/>
            <person name="Zhou Q."/>
            <person name="Hu M."/>
            <person name="Wang Y."/>
            <person name="Chen M."/>
            <person name="Xu Y."/>
            <person name="Jin H."/>
            <person name="Xiao X."/>
            <person name="Hu G."/>
            <person name="Bao F."/>
            <person name="Hu Y."/>
            <person name="Wan P."/>
            <person name="Li L."/>
            <person name="Deng X."/>
            <person name="Kuang T."/>
            <person name="Xiang C."/>
            <person name="Zhu J.K."/>
            <person name="Oliver M.J."/>
            <person name="He Y."/>
        </authorList>
    </citation>
    <scope>NUCLEOTIDE SEQUENCE [LARGE SCALE GENOMIC DNA]</scope>
    <source>
        <strain evidence="2">cv. XS01</strain>
    </source>
</reference>
<sequence length="63" mass="7475">MAAYADLVFVMHIMEQLRNHPRPPITLDKKQSESLGEKLCFLQEFLKNDPERDSRSKIQRNFI</sequence>
<dbReference type="EMBL" id="KQ991567">
    <property type="protein sequence ID" value="KZV51816.1"/>
    <property type="molecule type" value="Genomic_DNA"/>
</dbReference>
<proteinExistence type="predicted"/>
<accession>A0A2Z7D3W3</accession>
<dbReference type="Proteomes" id="UP000250235">
    <property type="component" value="Unassembled WGS sequence"/>
</dbReference>
<gene>
    <name evidence="1" type="ORF">F511_11193</name>
</gene>
<protein>
    <submittedName>
        <fullName evidence="1">Uncharacterized protein</fullName>
    </submittedName>
</protein>
<dbReference type="OrthoDB" id="907023at2759"/>
<organism evidence="1 2">
    <name type="scientific">Dorcoceras hygrometricum</name>
    <dbReference type="NCBI Taxonomy" id="472368"/>
    <lineage>
        <taxon>Eukaryota</taxon>
        <taxon>Viridiplantae</taxon>
        <taxon>Streptophyta</taxon>
        <taxon>Embryophyta</taxon>
        <taxon>Tracheophyta</taxon>
        <taxon>Spermatophyta</taxon>
        <taxon>Magnoliopsida</taxon>
        <taxon>eudicotyledons</taxon>
        <taxon>Gunneridae</taxon>
        <taxon>Pentapetalae</taxon>
        <taxon>asterids</taxon>
        <taxon>lamiids</taxon>
        <taxon>Lamiales</taxon>
        <taxon>Gesneriaceae</taxon>
        <taxon>Didymocarpoideae</taxon>
        <taxon>Trichosporeae</taxon>
        <taxon>Loxocarpinae</taxon>
        <taxon>Dorcoceras</taxon>
    </lineage>
</organism>